<dbReference type="PANTHER" id="PTHR46402">
    <property type="entry name" value="SET AND MYND DOMAIN-CONTAINING PROTEIN 5"/>
    <property type="match status" value="1"/>
</dbReference>
<dbReference type="Proteomes" id="UP000194236">
    <property type="component" value="Unassembled WGS sequence"/>
</dbReference>
<feature type="compositionally biased region" description="Acidic residues" evidence="4">
    <location>
        <begin position="302"/>
        <end position="325"/>
    </location>
</feature>
<dbReference type="SUPFAM" id="SSF82199">
    <property type="entry name" value="SET domain"/>
    <property type="match status" value="1"/>
</dbReference>
<dbReference type="Gene3D" id="2.170.270.10">
    <property type="entry name" value="SET domain"/>
    <property type="match status" value="1"/>
</dbReference>
<dbReference type="AlphaFoldDB" id="A0A1Y3BDJ8"/>
<dbReference type="InterPro" id="IPR046341">
    <property type="entry name" value="SET_dom_sf"/>
</dbReference>
<evidence type="ECO:0000256" key="4">
    <source>
        <dbReference type="SAM" id="MobiDB-lite"/>
    </source>
</evidence>
<evidence type="ECO:0000256" key="3">
    <source>
        <dbReference type="ARBA" id="ARBA00022691"/>
    </source>
</evidence>
<proteinExistence type="predicted"/>
<feature type="domain" description="SET" evidence="5">
    <location>
        <begin position="6"/>
        <end position="264"/>
    </location>
</feature>
<keyword evidence="3" id="KW-0949">S-adenosyl-L-methionine</keyword>
<dbReference type="Pfam" id="PF00856">
    <property type="entry name" value="SET"/>
    <property type="match status" value="1"/>
</dbReference>
<comment type="caution">
    <text evidence="6">The sequence shown here is derived from an EMBL/GenBank/DDBJ whole genome shotgun (WGS) entry which is preliminary data.</text>
</comment>
<dbReference type="OrthoDB" id="438641at2759"/>
<dbReference type="GO" id="GO:0042799">
    <property type="term" value="F:histone H4K20 methyltransferase activity"/>
    <property type="evidence" value="ECO:0007669"/>
    <property type="project" value="TreeGrafter"/>
</dbReference>
<dbReference type="PROSITE" id="PS50280">
    <property type="entry name" value="SET"/>
    <property type="match status" value="1"/>
</dbReference>
<keyword evidence="7" id="KW-1185">Reference proteome</keyword>
<dbReference type="PANTHER" id="PTHR46402:SF2">
    <property type="entry name" value="HISTONE-LYSINE N-TRIMETHYLTRANSFERASE SMYD5"/>
    <property type="match status" value="1"/>
</dbReference>
<sequence>MANNSVKFSINHDAIKGRCLIATETIHTGEIIFEELPLVCSQFLWNAECKYDACQFCLTPLETAEENVSRLTKEQIKLPYFEQCCQTNKSKHVDCLGCGQKERYCSIECRQHAFEIYHQTLCYSRSEELANNLNKLCDLWKSIHYPPETASIMLLVKILARIKQDSTFIQKLQQFSKNCERLVANNPDECEQINQLVETLFEKMEKISGCFLNTEGSGLYELQSCINHSCQPNSEVCFLHNNFILSLKALETINPGEEITICYLDECWRDRSRHSRNKYIRENYLFTCQCPKCQQQMNDPDVTSDEDDDSDLQSNPDDDEAMNCD</sequence>
<dbReference type="EMBL" id="MUJZ01029586">
    <property type="protein sequence ID" value="OTF78084.1"/>
    <property type="molecule type" value="Genomic_DNA"/>
</dbReference>
<dbReference type="Gene3D" id="1.10.220.160">
    <property type="match status" value="1"/>
</dbReference>
<name>A0A1Y3BDJ8_EURMA</name>
<organism evidence="6 7">
    <name type="scientific">Euroglyphus maynei</name>
    <name type="common">Mayne's house dust mite</name>
    <dbReference type="NCBI Taxonomy" id="6958"/>
    <lineage>
        <taxon>Eukaryota</taxon>
        <taxon>Metazoa</taxon>
        <taxon>Ecdysozoa</taxon>
        <taxon>Arthropoda</taxon>
        <taxon>Chelicerata</taxon>
        <taxon>Arachnida</taxon>
        <taxon>Acari</taxon>
        <taxon>Acariformes</taxon>
        <taxon>Sarcoptiformes</taxon>
        <taxon>Astigmata</taxon>
        <taxon>Psoroptidia</taxon>
        <taxon>Analgoidea</taxon>
        <taxon>Pyroglyphidae</taxon>
        <taxon>Pyroglyphinae</taxon>
        <taxon>Euroglyphus</taxon>
    </lineage>
</organism>
<evidence type="ECO:0000259" key="5">
    <source>
        <dbReference type="PROSITE" id="PS50280"/>
    </source>
</evidence>
<dbReference type="SMART" id="SM00317">
    <property type="entry name" value="SET"/>
    <property type="match status" value="1"/>
</dbReference>
<evidence type="ECO:0000313" key="6">
    <source>
        <dbReference type="EMBL" id="OTF78084.1"/>
    </source>
</evidence>
<keyword evidence="2" id="KW-0808">Transferase</keyword>
<feature type="region of interest" description="Disordered" evidence="4">
    <location>
        <begin position="298"/>
        <end position="325"/>
    </location>
</feature>
<evidence type="ECO:0000256" key="1">
    <source>
        <dbReference type="ARBA" id="ARBA00022603"/>
    </source>
</evidence>
<keyword evidence="1" id="KW-0489">Methyltransferase</keyword>
<accession>A0A1Y3BDJ8</accession>
<dbReference type="GO" id="GO:0032259">
    <property type="term" value="P:methylation"/>
    <property type="evidence" value="ECO:0007669"/>
    <property type="project" value="UniProtKB-KW"/>
</dbReference>
<protein>
    <submittedName>
        <fullName evidence="6">SET and MYND domain-containing protein (SMYD)-like protein</fullName>
    </submittedName>
</protein>
<dbReference type="InterPro" id="IPR001214">
    <property type="entry name" value="SET_dom"/>
</dbReference>
<dbReference type="GO" id="GO:0045814">
    <property type="term" value="P:negative regulation of gene expression, epigenetic"/>
    <property type="evidence" value="ECO:0007669"/>
    <property type="project" value="TreeGrafter"/>
</dbReference>
<dbReference type="Gene3D" id="6.10.140.2220">
    <property type="match status" value="1"/>
</dbReference>
<reference evidence="6 7" key="1">
    <citation type="submission" date="2017-03" db="EMBL/GenBank/DDBJ databases">
        <title>Genome Survey of Euroglyphus maynei.</title>
        <authorList>
            <person name="Arlian L.G."/>
            <person name="Morgan M.S."/>
            <person name="Rider S.D."/>
        </authorList>
    </citation>
    <scope>NUCLEOTIDE SEQUENCE [LARGE SCALE GENOMIC DNA]</scope>
    <source>
        <strain evidence="6">Arlian Lab</strain>
        <tissue evidence="6">Whole body</tissue>
    </source>
</reference>
<evidence type="ECO:0000313" key="7">
    <source>
        <dbReference type="Proteomes" id="UP000194236"/>
    </source>
</evidence>
<gene>
    <name evidence="6" type="ORF">BLA29_001021</name>
</gene>
<evidence type="ECO:0000256" key="2">
    <source>
        <dbReference type="ARBA" id="ARBA00022679"/>
    </source>
</evidence>